<evidence type="ECO:0000256" key="1">
    <source>
        <dbReference type="SAM" id="MobiDB-lite"/>
    </source>
</evidence>
<dbReference type="EMBL" id="PKSM01000268">
    <property type="protein sequence ID" value="POV99670.1"/>
    <property type="molecule type" value="Genomic_DNA"/>
</dbReference>
<reference evidence="3" key="2">
    <citation type="journal article" date="2018" name="BMC Genomics">
        <title>Genomic insights into host adaptation between the wheat stripe rust pathogen (Puccinia striiformis f. sp. tritici) and the barley stripe rust pathogen (Puccinia striiformis f. sp. hordei).</title>
        <authorList>
            <person name="Xia C."/>
            <person name="Wang M."/>
            <person name="Yin C."/>
            <person name="Cornejo O.E."/>
            <person name="Hulbert S.H."/>
            <person name="Chen X."/>
        </authorList>
    </citation>
    <scope>NUCLEOTIDE SEQUENCE [LARGE SCALE GENOMIC DNA]</scope>
    <source>
        <strain evidence="3">93TX-2</strain>
    </source>
</reference>
<dbReference type="AlphaFoldDB" id="A0A2S4UQY9"/>
<protein>
    <submittedName>
        <fullName evidence="2">Uncharacterized protein</fullName>
    </submittedName>
</protein>
<comment type="caution">
    <text evidence="2">The sequence shown here is derived from an EMBL/GenBank/DDBJ whole genome shotgun (WGS) entry which is preliminary data.</text>
</comment>
<organism evidence="2 3">
    <name type="scientific">Puccinia striiformis</name>
    <dbReference type="NCBI Taxonomy" id="27350"/>
    <lineage>
        <taxon>Eukaryota</taxon>
        <taxon>Fungi</taxon>
        <taxon>Dikarya</taxon>
        <taxon>Basidiomycota</taxon>
        <taxon>Pucciniomycotina</taxon>
        <taxon>Pucciniomycetes</taxon>
        <taxon>Pucciniales</taxon>
        <taxon>Pucciniaceae</taxon>
        <taxon>Puccinia</taxon>
    </lineage>
</organism>
<sequence length="182" mass="20157">MDQLPLLPAPLLMTPITNHTESSQSDQQPAGNSVRRMINTFESLEVLVSFFEETIVELDLKVMTSFWLPARTIELIGRIQNLQILQLAFWRPRSGNDKLLGLTDPNEFNGCLGSLIGAGRGLEVLDLSQLPLQCLPRSFPQSTPDPAYNHTARHQAHRQTTSGQSDQSHKSAQAQSQGPLDS</sequence>
<evidence type="ECO:0000313" key="2">
    <source>
        <dbReference type="EMBL" id="POV99670.1"/>
    </source>
</evidence>
<keyword evidence="3" id="KW-1185">Reference proteome</keyword>
<dbReference type="Proteomes" id="UP000238274">
    <property type="component" value="Unassembled WGS sequence"/>
</dbReference>
<reference evidence="3" key="3">
    <citation type="journal article" date="2018" name="Mol. Plant Microbe Interact.">
        <title>Genome sequence resources for the wheat stripe rust pathogen (Puccinia striiformis f. sp. tritici) and the barley stripe rust pathogen (Puccinia striiformis f. sp. hordei).</title>
        <authorList>
            <person name="Xia C."/>
            <person name="Wang M."/>
            <person name="Yin C."/>
            <person name="Cornejo O.E."/>
            <person name="Hulbert S.H."/>
            <person name="Chen X."/>
        </authorList>
    </citation>
    <scope>NUCLEOTIDE SEQUENCE [LARGE SCALE GENOMIC DNA]</scope>
    <source>
        <strain evidence="3">93TX-2</strain>
    </source>
</reference>
<evidence type="ECO:0000313" key="3">
    <source>
        <dbReference type="Proteomes" id="UP000238274"/>
    </source>
</evidence>
<reference evidence="2 3" key="1">
    <citation type="submission" date="2017-12" db="EMBL/GenBank/DDBJ databases">
        <title>Gene loss provides genomic basis for host adaptation in cereal stripe rust fungi.</title>
        <authorList>
            <person name="Xia C."/>
        </authorList>
    </citation>
    <scope>NUCLEOTIDE SEQUENCE [LARGE SCALE GENOMIC DNA]</scope>
    <source>
        <strain evidence="2 3">93TX-2</strain>
    </source>
</reference>
<feature type="region of interest" description="Disordered" evidence="1">
    <location>
        <begin position="141"/>
        <end position="182"/>
    </location>
</feature>
<feature type="compositionally biased region" description="Polar residues" evidence="1">
    <location>
        <begin position="158"/>
        <end position="182"/>
    </location>
</feature>
<gene>
    <name evidence="2" type="ORF">PSHT_13513</name>
</gene>
<feature type="non-terminal residue" evidence="2">
    <location>
        <position position="182"/>
    </location>
</feature>
<proteinExistence type="predicted"/>
<dbReference type="VEuPathDB" id="FungiDB:PSHT_13513"/>
<name>A0A2S4UQY9_9BASI</name>
<accession>A0A2S4UQY9</accession>